<dbReference type="Proteomes" id="UP001066276">
    <property type="component" value="Chromosome 6"/>
</dbReference>
<feature type="region of interest" description="Disordered" evidence="6">
    <location>
        <begin position="509"/>
        <end position="530"/>
    </location>
</feature>
<reference evidence="7" key="1">
    <citation type="journal article" date="2022" name="bioRxiv">
        <title>Sequencing and chromosome-scale assembly of the giantPleurodeles waltlgenome.</title>
        <authorList>
            <person name="Brown T."/>
            <person name="Elewa A."/>
            <person name="Iarovenko S."/>
            <person name="Subramanian E."/>
            <person name="Araus A.J."/>
            <person name="Petzold A."/>
            <person name="Susuki M."/>
            <person name="Suzuki K.-i.T."/>
            <person name="Hayashi T."/>
            <person name="Toyoda A."/>
            <person name="Oliveira C."/>
            <person name="Osipova E."/>
            <person name="Leigh N.D."/>
            <person name="Simon A."/>
            <person name="Yun M.H."/>
        </authorList>
    </citation>
    <scope>NUCLEOTIDE SEQUENCE</scope>
    <source>
        <strain evidence="7">20211129_DDA</strain>
        <tissue evidence="7">Liver</tissue>
    </source>
</reference>
<evidence type="ECO:0000256" key="3">
    <source>
        <dbReference type="ARBA" id="ARBA00022741"/>
    </source>
</evidence>
<dbReference type="EMBL" id="JANPWB010000010">
    <property type="protein sequence ID" value="KAJ1134222.1"/>
    <property type="molecule type" value="Genomic_DNA"/>
</dbReference>
<comment type="similarity">
    <text evidence="1 5">Belongs to the adenylate kinase family.</text>
</comment>
<dbReference type="SUPFAM" id="SSF57774">
    <property type="entry name" value="Microbial and mitochondrial ADK, insert 'zinc finger' domain"/>
    <property type="match status" value="1"/>
</dbReference>
<name>A0AAV7Q4Q2_PLEWA</name>
<dbReference type="CDD" id="cd22979">
    <property type="entry name" value="DD_AK8"/>
    <property type="match status" value="1"/>
</dbReference>
<evidence type="ECO:0000256" key="2">
    <source>
        <dbReference type="ARBA" id="ARBA00022679"/>
    </source>
</evidence>
<dbReference type="InterPro" id="IPR027417">
    <property type="entry name" value="P-loop_NTPase"/>
</dbReference>
<evidence type="ECO:0000256" key="4">
    <source>
        <dbReference type="ARBA" id="ARBA00022777"/>
    </source>
</evidence>
<dbReference type="GO" id="GO:0005524">
    <property type="term" value="F:ATP binding"/>
    <property type="evidence" value="ECO:0007669"/>
    <property type="project" value="InterPro"/>
</dbReference>
<comment type="caution">
    <text evidence="7">The sequence shown here is derived from an EMBL/GenBank/DDBJ whole genome shotgun (WGS) entry which is preliminary data.</text>
</comment>
<evidence type="ECO:0000256" key="6">
    <source>
        <dbReference type="SAM" id="MobiDB-lite"/>
    </source>
</evidence>
<dbReference type="Pfam" id="PF00406">
    <property type="entry name" value="ADK"/>
    <property type="match status" value="2"/>
</dbReference>
<keyword evidence="8" id="KW-1185">Reference proteome</keyword>
<dbReference type="SUPFAM" id="SSF52540">
    <property type="entry name" value="P-loop containing nucleoside triphosphate hydrolases"/>
    <property type="match status" value="2"/>
</dbReference>
<dbReference type="PRINTS" id="PR00094">
    <property type="entry name" value="ADENYLTKNASE"/>
</dbReference>
<dbReference type="HAMAP" id="MF_00235">
    <property type="entry name" value="Adenylate_kinase_Adk"/>
    <property type="match status" value="1"/>
</dbReference>
<dbReference type="PANTHER" id="PTHR23359">
    <property type="entry name" value="NUCLEOTIDE KINASE"/>
    <property type="match status" value="1"/>
</dbReference>
<evidence type="ECO:0000256" key="5">
    <source>
        <dbReference type="RuleBase" id="RU003330"/>
    </source>
</evidence>
<dbReference type="AlphaFoldDB" id="A0AAV7Q4Q2"/>
<keyword evidence="3" id="KW-0547">Nucleotide-binding</keyword>
<proteinExistence type="inferred from homology"/>
<keyword evidence="4 5" id="KW-0418">Kinase</keyword>
<evidence type="ECO:0000313" key="8">
    <source>
        <dbReference type="Proteomes" id="UP001066276"/>
    </source>
</evidence>
<dbReference type="InterPro" id="IPR000850">
    <property type="entry name" value="Adenylat/UMP-CMP_kin"/>
</dbReference>
<dbReference type="InterPro" id="IPR036193">
    <property type="entry name" value="ADK_active_lid_dom_sf"/>
</dbReference>
<gene>
    <name evidence="7" type="ORF">NDU88_000677</name>
</gene>
<keyword evidence="2 5" id="KW-0808">Transferase</keyword>
<evidence type="ECO:0000256" key="1">
    <source>
        <dbReference type="ARBA" id="ARBA00007220"/>
    </source>
</evidence>
<evidence type="ECO:0008006" key="9">
    <source>
        <dbReference type="Google" id="ProtNLM"/>
    </source>
</evidence>
<protein>
    <recommendedName>
        <fullName evidence="9">Nucleoside-diphosphate kinase</fullName>
    </recommendedName>
</protein>
<dbReference type="GO" id="GO:0004017">
    <property type="term" value="F:AMP kinase activity"/>
    <property type="evidence" value="ECO:0007669"/>
    <property type="project" value="InterPro"/>
</dbReference>
<accession>A0AAV7Q4Q2</accession>
<dbReference type="Gene3D" id="3.40.50.300">
    <property type="entry name" value="P-loop containing nucleotide triphosphate hydrolases"/>
    <property type="match status" value="2"/>
</dbReference>
<evidence type="ECO:0000313" key="7">
    <source>
        <dbReference type="EMBL" id="KAJ1134222.1"/>
    </source>
</evidence>
<sequence length="530" mass="59553">MTSQSPWRRPLLGAAAACAESGGALRPHPGTGPMDVCARPLRVSPELGVYAEKHRVFDIVQTMLEKLLVDRPVDTIQYLIDHLKRDADEVPRIFVLGPPASGKRTLAKLLAQQLNATYLRRQDFLESDTSPLAAEAADYIDDGQEIPSALWAKLVAQRLSKVDSIKRGWVIEGFPQTREQALRIQMAGIAPVHVVVLDAPDTVLIERNLGKRIDPFDDEVYHTSFDWPADPDVQERLVVPEGISEEETGKRLLDYHRNIPGLLEAYKKNHKVINADQPFMDVYSQVLTFVQSRHRSAAPHTPRILLYGSPGSGKSLQAALLAQRYNIVNVCCSKVLKQEVADETKLGELIRPYIERRQQVPDNIVVKVLTQHLSKLDAATHGWVLHGYPLDVEQAGLLTDSGFVPNRVFFLNIPDEVAVERLSHRRKDPVTGKRYHTIYKPAPSLEVQSRLQQNPQDSLEVIQEKLDIYHANFQLVEEFYDGIIHINADQDPNTIFEYIESCIIHPLPKAGPKEAPPSIPHTTEGEPDEY</sequence>
<dbReference type="CDD" id="cd01428">
    <property type="entry name" value="ADK"/>
    <property type="match status" value="2"/>
</dbReference>
<organism evidence="7 8">
    <name type="scientific">Pleurodeles waltl</name>
    <name type="common">Iberian ribbed newt</name>
    <dbReference type="NCBI Taxonomy" id="8319"/>
    <lineage>
        <taxon>Eukaryota</taxon>
        <taxon>Metazoa</taxon>
        <taxon>Chordata</taxon>
        <taxon>Craniata</taxon>
        <taxon>Vertebrata</taxon>
        <taxon>Euteleostomi</taxon>
        <taxon>Amphibia</taxon>
        <taxon>Batrachia</taxon>
        <taxon>Caudata</taxon>
        <taxon>Salamandroidea</taxon>
        <taxon>Salamandridae</taxon>
        <taxon>Pleurodelinae</taxon>
        <taxon>Pleurodeles</taxon>
    </lineage>
</organism>